<protein>
    <submittedName>
        <fullName evidence="2">Uncharacterized protein</fullName>
    </submittedName>
</protein>
<dbReference type="EMBL" id="PGCJ01001100">
    <property type="protein sequence ID" value="PLW09526.1"/>
    <property type="molecule type" value="Genomic_DNA"/>
</dbReference>
<comment type="caution">
    <text evidence="2">The sequence shown here is derived from an EMBL/GenBank/DDBJ whole genome shotgun (WGS) entry which is preliminary data.</text>
</comment>
<evidence type="ECO:0000256" key="1">
    <source>
        <dbReference type="SAM" id="MobiDB-lite"/>
    </source>
</evidence>
<name>A0A2N5S8H0_9BASI</name>
<dbReference type="Proteomes" id="UP000235388">
    <property type="component" value="Unassembled WGS sequence"/>
</dbReference>
<gene>
    <name evidence="2" type="ORF">PCANC_20841</name>
</gene>
<accession>A0A2N5S8H0</accession>
<feature type="region of interest" description="Disordered" evidence="1">
    <location>
        <begin position="165"/>
        <end position="199"/>
    </location>
</feature>
<dbReference type="AlphaFoldDB" id="A0A2N5S8H0"/>
<sequence length="199" mass="21888">MSSSEKYHIPKLTADNFVDWMDGGDDNPQKLWKNILDLGASKKEANFWDGVAVLQSLDAKVNKTILGHIILMKLPHDLSHVRNAIIASGTTSSVKVTYETVLEMLDSQIKADTSTLASGPHKPANMQNNTVKALLTCPQSRHLPSKKSHTSNQCFSLHPELLTSSASKRKNAKQPKLILQRSSPPPCSMLKKTLPNPTL</sequence>
<organism evidence="2 3">
    <name type="scientific">Puccinia coronata f. sp. avenae</name>
    <dbReference type="NCBI Taxonomy" id="200324"/>
    <lineage>
        <taxon>Eukaryota</taxon>
        <taxon>Fungi</taxon>
        <taxon>Dikarya</taxon>
        <taxon>Basidiomycota</taxon>
        <taxon>Pucciniomycotina</taxon>
        <taxon>Pucciniomycetes</taxon>
        <taxon>Pucciniales</taxon>
        <taxon>Pucciniaceae</taxon>
        <taxon>Puccinia</taxon>
    </lineage>
</organism>
<proteinExistence type="predicted"/>
<evidence type="ECO:0000313" key="3">
    <source>
        <dbReference type="Proteomes" id="UP000235388"/>
    </source>
</evidence>
<evidence type="ECO:0000313" key="2">
    <source>
        <dbReference type="EMBL" id="PLW09526.1"/>
    </source>
</evidence>
<reference evidence="2 3" key="1">
    <citation type="submission" date="2017-11" db="EMBL/GenBank/DDBJ databases">
        <title>De novo assembly and phasing of dikaryotic genomes from two isolates of Puccinia coronata f. sp. avenae, the causal agent of oat crown rust.</title>
        <authorList>
            <person name="Miller M.E."/>
            <person name="Zhang Y."/>
            <person name="Omidvar V."/>
            <person name="Sperschneider J."/>
            <person name="Schwessinger B."/>
            <person name="Raley C."/>
            <person name="Palmer J.M."/>
            <person name="Garnica D."/>
            <person name="Upadhyaya N."/>
            <person name="Rathjen J."/>
            <person name="Taylor J.M."/>
            <person name="Park R.F."/>
            <person name="Dodds P.N."/>
            <person name="Hirsch C.D."/>
            <person name="Kianian S.F."/>
            <person name="Figueroa M."/>
        </authorList>
    </citation>
    <scope>NUCLEOTIDE SEQUENCE [LARGE SCALE GENOMIC DNA]</scope>
    <source>
        <strain evidence="2">12NC29</strain>
    </source>
</reference>
<dbReference type="STRING" id="200324.A0A2N5S8H0"/>
<keyword evidence="3" id="KW-1185">Reference proteome</keyword>